<dbReference type="CDD" id="cd07765">
    <property type="entry name" value="KRAB_A-box"/>
    <property type="match status" value="1"/>
</dbReference>
<evidence type="ECO:0000256" key="1">
    <source>
        <dbReference type="ARBA" id="ARBA00004123"/>
    </source>
</evidence>
<dbReference type="FunFam" id="3.30.160.60:FF:000020">
    <property type="entry name" value="Zinc finger protein 14 homolog"/>
    <property type="match status" value="1"/>
</dbReference>
<evidence type="ECO:0000259" key="9">
    <source>
        <dbReference type="PROSITE" id="PS50157"/>
    </source>
</evidence>
<evidence type="ECO:0000256" key="2">
    <source>
        <dbReference type="ARBA" id="ARBA00022723"/>
    </source>
</evidence>
<dbReference type="AlphaFoldDB" id="A0A2J8QI00"/>
<evidence type="ECO:0000313" key="12">
    <source>
        <dbReference type="Proteomes" id="UP000236370"/>
    </source>
</evidence>
<dbReference type="PANTHER" id="PTHR23232">
    <property type="entry name" value="KRAB DOMAIN C2H2 ZINC FINGER"/>
    <property type="match status" value="1"/>
</dbReference>
<dbReference type="InterPro" id="IPR036236">
    <property type="entry name" value="Znf_C2H2_sf"/>
</dbReference>
<dbReference type="SUPFAM" id="SSF57667">
    <property type="entry name" value="beta-beta-alpha zinc fingers"/>
    <property type="match status" value="1"/>
</dbReference>
<comment type="subcellular location">
    <subcellularLocation>
        <location evidence="1">Nucleus</location>
    </subcellularLocation>
</comment>
<evidence type="ECO:0000256" key="8">
    <source>
        <dbReference type="PROSITE-ProRule" id="PRU00042"/>
    </source>
</evidence>
<keyword evidence="4 8" id="KW-0863">Zinc-finger</keyword>
<feature type="domain" description="C2H2-type" evidence="9">
    <location>
        <begin position="139"/>
        <end position="163"/>
    </location>
</feature>
<evidence type="ECO:0000256" key="3">
    <source>
        <dbReference type="ARBA" id="ARBA00022737"/>
    </source>
</evidence>
<dbReference type="Pfam" id="PF01352">
    <property type="entry name" value="KRAB"/>
    <property type="match status" value="1"/>
</dbReference>
<accession>A0A2J8QI00</accession>
<keyword evidence="5" id="KW-0862">Zinc</keyword>
<dbReference type="Gene3D" id="6.10.140.140">
    <property type="match status" value="1"/>
</dbReference>
<dbReference type="STRING" id="9598.ENSPTRP00000018671"/>
<gene>
    <name evidence="11" type="ORF">CK820_G0030281</name>
</gene>
<dbReference type="InterPro" id="IPR001909">
    <property type="entry name" value="KRAB"/>
</dbReference>
<name>A0A2J8QI00_PANTR</name>
<dbReference type="GO" id="GO:0005634">
    <property type="term" value="C:nucleus"/>
    <property type="evidence" value="ECO:0007669"/>
    <property type="project" value="UniProtKB-SubCell"/>
</dbReference>
<dbReference type="SMART" id="SM00349">
    <property type="entry name" value="KRAB"/>
    <property type="match status" value="1"/>
</dbReference>
<protein>
    <submittedName>
        <fullName evidence="11">ZNF420 isoform 5</fullName>
    </submittedName>
</protein>
<proteinExistence type="predicted"/>
<dbReference type="GO" id="GO:0008270">
    <property type="term" value="F:zinc ion binding"/>
    <property type="evidence" value="ECO:0007669"/>
    <property type="project" value="UniProtKB-KW"/>
</dbReference>
<dbReference type="PROSITE" id="PS50157">
    <property type="entry name" value="ZINC_FINGER_C2H2_2"/>
    <property type="match status" value="1"/>
</dbReference>
<feature type="non-terminal residue" evidence="11">
    <location>
        <position position="163"/>
    </location>
</feature>
<dbReference type="GO" id="GO:0003677">
    <property type="term" value="F:DNA binding"/>
    <property type="evidence" value="ECO:0007669"/>
    <property type="project" value="UniProtKB-KW"/>
</dbReference>
<organism evidence="11 12">
    <name type="scientific">Pan troglodytes</name>
    <name type="common">Chimpanzee</name>
    <dbReference type="NCBI Taxonomy" id="9598"/>
    <lineage>
        <taxon>Eukaryota</taxon>
        <taxon>Metazoa</taxon>
        <taxon>Chordata</taxon>
        <taxon>Craniata</taxon>
        <taxon>Vertebrata</taxon>
        <taxon>Euteleostomi</taxon>
        <taxon>Mammalia</taxon>
        <taxon>Eutheria</taxon>
        <taxon>Euarchontoglires</taxon>
        <taxon>Primates</taxon>
        <taxon>Haplorrhini</taxon>
        <taxon>Catarrhini</taxon>
        <taxon>Hominidae</taxon>
        <taxon>Pan</taxon>
    </lineage>
</organism>
<dbReference type="GO" id="GO:0006355">
    <property type="term" value="P:regulation of DNA-templated transcription"/>
    <property type="evidence" value="ECO:0007669"/>
    <property type="project" value="InterPro"/>
</dbReference>
<feature type="domain" description="KRAB" evidence="10">
    <location>
        <begin position="6"/>
        <end position="86"/>
    </location>
</feature>
<sequence length="163" mass="19340">MARKLVMFRDVAIDFSQEEWECLDSAQRDLYRDVMLENYSNLVSLDLPSRCASKDLSPEKNTYETELSQWEMSDRLENCDLEESNSRDYLEAKGKMEKQQENQKEYFRQGMIIYDKMSIFNQHTYLSQHSKCHSTEKPYKCKECGKAFRRASHLTQHQSIHTG</sequence>
<dbReference type="InterPro" id="IPR036051">
    <property type="entry name" value="KRAB_dom_sf"/>
</dbReference>
<keyword evidence="3" id="KW-0677">Repeat</keyword>
<evidence type="ECO:0000256" key="6">
    <source>
        <dbReference type="ARBA" id="ARBA00023125"/>
    </source>
</evidence>
<keyword evidence="6" id="KW-0238">DNA-binding</keyword>
<evidence type="ECO:0000259" key="10">
    <source>
        <dbReference type="PROSITE" id="PS50805"/>
    </source>
</evidence>
<evidence type="ECO:0000256" key="7">
    <source>
        <dbReference type="ARBA" id="ARBA00023242"/>
    </source>
</evidence>
<reference evidence="11 12" key="1">
    <citation type="submission" date="2017-12" db="EMBL/GenBank/DDBJ databases">
        <title>High-resolution comparative analysis of great ape genomes.</title>
        <authorList>
            <person name="Pollen A."/>
            <person name="Hastie A."/>
            <person name="Hormozdiari F."/>
            <person name="Dougherty M."/>
            <person name="Liu R."/>
            <person name="Chaisson M."/>
            <person name="Hoppe E."/>
            <person name="Hill C."/>
            <person name="Pang A."/>
            <person name="Hillier L."/>
            <person name="Baker C."/>
            <person name="Armstrong J."/>
            <person name="Shendure J."/>
            <person name="Paten B."/>
            <person name="Wilson R."/>
            <person name="Chao H."/>
            <person name="Schneider V."/>
            <person name="Ventura M."/>
            <person name="Kronenberg Z."/>
            <person name="Murali S."/>
            <person name="Gordon D."/>
            <person name="Cantsilieris S."/>
            <person name="Munson K."/>
            <person name="Nelson B."/>
            <person name="Raja A."/>
            <person name="Underwood J."/>
            <person name="Diekhans M."/>
            <person name="Fiddes I."/>
            <person name="Haussler D."/>
            <person name="Eichler E."/>
        </authorList>
    </citation>
    <scope>NUCLEOTIDE SEQUENCE [LARGE SCALE GENOMIC DNA]</scope>
    <source>
        <strain evidence="11">Yerkes chimp pedigree #C0471</strain>
    </source>
</reference>
<dbReference type="Pfam" id="PF00096">
    <property type="entry name" value="zf-C2H2"/>
    <property type="match status" value="1"/>
</dbReference>
<dbReference type="InterPro" id="IPR013087">
    <property type="entry name" value="Znf_C2H2_type"/>
</dbReference>
<evidence type="ECO:0000256" key="5">
    <source>
        <dbReference type="ARBA" id="ARBA00022833"/>
    </source>
</evidence>
<dbReference type="Proteomes" id="UP000236370">
    <property type="component" value="Unassembled WGS sequence"/>
</dbReference>
<dbReference type="SMART" id="SM00355">
    <property type="entry name" value="ZnF_C2H2"/>
    <property type="match status" value="1"/>
</dbReference>
<evidence type="ECO:0000313" key="11">
    <source>
        <dbReference type="EMBL" id="PNI95924.1"/>
    </source>
</evidence>
<evidence type="ECO:0000256" key="4">
    <source>
        <dbReference type="ARBA" id="ARBA00022771"/>
    </source>
</evidence>
<comment type="caution">
    <text evidence="11">The sequence shown here is derived from an EMBL/GenBank/DDBJ whole genome shotgun (WGS) entry which is preliminary data.</text>
</comment>
<dbReference type="SUPFAM" id="SSF109640">
    <property type="entry name" value="KRAB domain (Kruppel-associated box)"/>
    <property type="match status" value="1"/>
</dbReference>
<keyword evidence="2" id="KW-0479">Metal-binding</keyword>
<dbReference type="InterPro" id="IPR050169">
    <property type="entry name" value="Krueppel_C2H2_ZnF"/>
</dbReference>
<dbReference type="EMBL" id="NBAG03000037">
    <property type="protein sequence ID" value="PNI95924.1"/>
    <property type="molecule type" value="Genomic_DNA"/>
</dbReference>
<dbReference type="PROSITE" id="PS00028">
    <property type="entry name" value="ZINC_FINGER_C2H2_1"/>
    <property type="match status" value="1"/>
</dbReference>
<dbReference type="PANTHER" id="PTHR23232:SF157">
    <property type="entry name" value="ZINC FINGER PROTEIN 525"/>
    <property type="match status" value="1"/>
</dbReference>
<dbReference type="Gene3D" id="3.30.160.60">
    <property type="entry name" value="Classic Zinc Finger"/>
    <property type="match status" value="1"/>
</dbReference>
<keyword evidence="7" id="KW-0539">Nucleus</keyword>
<dbReference type="PROSITE" id="PS50805">
    <property type="entry name" value="KRAB"/>
    <property type="match status" value="1"/>
</dbReference>